<dbReference type="Pfam" id="PF02518">
    <property type="entry name" value="HATPase_c"/>
    <property type="match status" value="1"/>
</dbReference>
<dbReference type="SUPFAM" id="SSF55874">
    <property type="entry name" value="ATPase domain of HSP90 chaperone/DNA topoisomerase II/histidine kinase"/>
    <property type="match status" value="1"/>
</dbReference>
<feature type="transmembrane region" description="Helical" evidence="5">
    <location>
        <begin position="33"/>
        <end position="51"/>
    </location>
</feature>
<dbReference type="Proteomes" id="UP000225108">
    <property type="component" value="Unassembled WGS sequence"/>
</dbReference>
<feature type="transmembrane region" description="Helical" evidence="5">
    <location>
        <begin position="165"/>
        <end position="184"/>
    </location>
</feature>
<feature type="compositionally biased region" description="Basic and acidic residues" evidence="4">
    <location>
        <begin position="401"/>
        <end position="412"/>
    </location>
</feature>
<feature type="region of interest" description="Disordered" evidence="4">
    <location>
        <begin position="392"/>
        <end position="412"/>
    </location>
</feature>
<dbReference type="AlphaFoldDB" id="A0A2G3PGR8"/>
<keyword evidence="5" id="KW-0472">Membrane</keyword>
<feature type="transmembrane region" description="Helical" evidence="5">
    <location>
        <begin position="85"/>
        <end position="106"/>
    </location>
</feature>
<keyword evidence="1" id="KW-0808">Transferase</keyword>
<accession>A0A2G3PGR8</accession>
<keyword evidence="5" id="KW-0812">Transmembrane</keyword>
<keyword evidence="3" id="KW-0902">Two-component regulatory system</keyword>
<dbReference type="InterPro" id="IPR050482">
    <property type="entry name" value="Sensor_HK_TwoCompSys"/>
</dbReference>
<dbReference type="GO" id="GO:0016301">
    <property type="term" value="F:kinase activity"/>
    <property type="evidence" value="ECO:0007669"/>
    <property type="project" value="UniProtKB-KW"/>
</dbReference>
<evidence type="ECO:0000259" key="6">
    <source>
        <dbReference type="Pfam" id="PF02518"/>
    </source>
</evidence>
<dbReference type="GO" id="GO:0000160">
    <property type="term" value="P:phosphorelay signal transduction system"/>
    <property type="evidence" value="ECO:0007669"/>
    <property type="project" value="UniProtKB-KW"/>
</dbReference>
<feature type="domain" description="DUF5931" evidence="7">
    <location>
        <begin position="25"/>
        <end position="176"/>
    </location>
</feature>
<dbReference type="InterPro" id="IPR036890">
    <property type="entry name" value="HATPase_C_sf"/>
</dbReference>
<evidence type="ECO:0000256" key="4">
    <source>
        <dbReference type="SAM" id="MobiDB-lite"/>
    </source>
</evidence>
<protein>
    <submittedName>
        <fullName evidence="8">Sensor histidine kinase</fullName>
    </submittedName>
</protein>
<evidence type="ECO:0000256" key="5">
    <source>
        <dbReference type="SAM" id="Phobius"/>
    </source>
</evidence>
<dbReference type="InterPro" id="IPR045975">
    <property type="entry name" value="DUF5931"/>
</dbReference>
<dbReference type="Pfam" id="PF19354">
    <property type="entry name" value="DUF5931"/>
    <property type="match status" value="1"/>
</dbReference>
<keyword evidence="5" id="KW-1133">Transmembrane helix</keyword>
<dbReference type="Gene3D" id="3.30.565.10">
    <property type="entry name" value="Histidine kinase-like ATPase, C-terminal domain"/>
    <property type="match status" value="1"/>
</dbReference>
<comment type="caution">
    <text evidence="8">The sequence shown here is derived from an EMBL/GenBank/DDBJ whole genome shotgun (WGS) entry which is preliminary data.</text>
</comment>
<dbReference type="EMBL" id="PEBD01000010">
    <property type="protein sequence ID" value="PHV65004.1"/>
    <property type="molecule type" value="Genomic_DNA"/>
</dbReference>
<gene>
    <name evidence="8" type="ORF">CSW57_14170</name>
</gene>
<organism evidence="8 9">
    <name type="scientific">Williamsia marianensis</name>
    <dbReference type="NCBI Taxonomy" id="85044"/>
    <lineage>
        <taxon>Bacteria</taxon>
        <taxon>Bacillati</taxon>
        <taxon>Actinomycetota</taxon>
        <taxon>Actinomycetes</taxon>
        <taxon>Mycobacteriales</taxon>
        <taxon>Nocardiaceae</taxon>
        <taxon>Williamsia</taxon>
    </lineage>
</organism>
<dbReference type="RefSeq" id="WP_099383437.1">
    <property type="nucleotide sequence ID" value="NZ_PEBD01000010.1"/>
</dbReference>
<keyword evidence="2 8" id="KW-0418">Kinase</keyword>
<dbReference type="NCBIfam" id="NF047322">
    <property type="entry name" value="HK_morpho_MacS"/>
    <property type="match status" value="1"/>
</dbReference>
<name>A0A2G3PGR8_WILMA</name>
<sequence length="412" mass="44149">MTYRPGRLESLTRRDATTDDADPVAPMWRAAQVFRLLSYIYALGFQLAVFGDYERVAWSWFLFAILTFWTGVSTILYLKGTGRRWLWVGIELVVVCALIVATRFIASADWAASNQSFPTTLWATNAVVSAAILGGPLIGAAFGLAVRVASAVAKGGYDLNVGRDATVVVLLAVGVGVGLASVTARRNHVRIEQAMRVAAAADERARLSRQVHDGVLQVLALISRRGAEIGGETAQLAELAGRQERSLRRLIADIEPALVPGEPAEIDLRMLLRPHASDLVTISEPGEPVPVDHRLAVELEAAVVNALDNVRLHAGPGVRAYVLVEDLGEQVVVSIRDDGRGIAEGRLSQAVAEGRMGVSESIVARIQALGGTARLDTAPGEGTEWELEVSKRMADGNASRSADDQRRGSAHA</sequence>
<evidence type="ECO:0000256" key="1">
    <source>
        <dbReference type="ARBA" id="ARBA00022679"/>
    </source>
</evidence>
<feature type="transmembrane region" description="Helical" evidence="5">
    <location>
        <begin position="57"/>
        <end position="78"/>
    </location>
</feature>
<evidence type="ECO:0000259" key="7">
    <source>
        <dbReference type="Pfam" id="PF19354"/>
    </source>
</evidence>
<feature type="transmembrane region" description="Helical" evidence="5">
    <location>
        <begin position="126"/>
        <end position="153"/>
    </location>
</feature>
<dbReference type="InterPro" id="IPR003594">
    <property type="entry name" value="HATPase_dom"/>
</dbReference>
<evidence type="ECO:0000313" key="9">
    <source>
        <dbReference type="Proteomes" id="UP000225108"/>
    </source>
</evidence>
<evidence type="ECO:0000256" key="3">
    <source>
        <dbReference type="ARBA" id="ARBA00023012"/>
    </source>
</evidence>
<dbReference type="PANTHER" id="PTHR24421:SF61">
    <property type="entry name" value="OXYGEN SENSOR HISTIDINE KINASE NREB"/>
    <property type="match status" value="1"/>
</dbReference>
<proteinExistence type="predicted"/>
<dbReference type="PANTHER" id="PTHR24421">
    <property type="entry name" value="NITRATE/NITRITE SENSOR PROTEIN NARX-RELATED"/>
    <property type="match status" value="1"/>
</dbReference>
<reference evidence="8 9" key="1">
    <citation type="submission" date="2017-10" db="EMBL/GenBank/DDBJ databases">
        <title>The draft genome sequence of Williamsia sp. BULT 1.1 isolated from the semi-arid grassland soils from South Africa.</title>
        <authorList>
            <person name="Kabwe M.H."/>
            <person name="Govender N."/>
            <person name="Mutseka Lunga P."/>
            <person name="Vikram S."/>
            <person name="Makhalanyane T.P."/>
        </authorList>
    </citation>
    <scope>NUCLEOTIDE SEQUENCE [LARGE SCALE GENOMIC DNA]</scope>
    <source>
        <strain evidence="8 9">BULT 1.1</strain>
    </source>
</reference>
<feature type="domain" description="Histidine kinase/HSP90-like ATPase" evidence="6">
    <location>
        <begin position="298"/>
        <end position="389"/>
    </location>
</feature>
<evidence type="ECO:0000256" key="2">
    <source>
        <dbReference type="ARBA" id="ARBA00022777"/>
    </source>
</evidence>
<evidence type="ECO:0000313" key="8">
    <source>
        <dbReference type="EMBL" id="PHV65004.1"/>
    </source>
</evidence>